<organism evidence="2 3">
    <name type="scientific">Adiantum capillus-veneris</name>
    <name type="common">Maidenhair fern</name>
    <dbReference type="NCBI Taxonomy" id="13818"/>
    <lineage>
        <taxon>Eukaryota</taxon>
        <taxon>Viridiplantae</taxon>
        <taxon>Streptophyta</taxon>
        <taxon>Embryophyta</taxon>
        <taxon>Tracheophyta</taxon>
        <taxon>Polypodiopsida</taxon>
        <taxon>Polypodiidae</taxon>
        <taxon>Polypodiales</taxon>
        <taxon>Pteridineae</taxon>
        <taxon>Pteridaceae</taxon>
        <taxon>Vittarioideae</taxon>
        <taxon>Adiantum</taxon>
    </lineage>
</organism>
<accession>A0A9D4V9X9</accession>
<keyword evidence="1" id="KW-0472">Membrane</keyword>
<proteinExistence type="predicted"/>
<gene>
    <name evidence="2" type="ORF">GOP47_0001556</name>
</gene>
<evidence type="ECO:0000313" key="2">
    <source>
        <dbReference type="EMBL" id="KAI5081813.1"/>
    </source>
</evidence>
<protein>
    <submittedName>
        <fullName evidence="2">Uncharacterized protein</fullName>
    </submittedName>
</protein>
<feature type="transmembrane region" description="Helical" evidence="1">
    <location>
        <begin position="56"/>
        <end position="77"/>
    </location>
</feature>
<dbReference type="EMBL" id="JABFUD020000003">
    <property type="protein sequence ID" value="KAI5081813.1"/>
    <property type="molecule type" value="Genomic_DNA"/>
</dbReference>
<dbReference type="AlphaFoldDB" id="A0A9D4V9X9"/>
<sequence>MAILCGGSKWSWSLAQLPIQKAGAKADTGDSEEEKEEEAPESPFEVSLGKFLRGRLWFLILVFLLTACGAGYSYLVFTFADVADVPILGFVVRV</sequence>
<keyword evidence="1" id="KW-1133">Transmembrane helix</keyword>
<reference evidence="2" key="1">
    <citation type="submission" date="2021-01" db="EMBL/GenBank/DDBJ databases">
        <title>Adiantum capillus-veneris genome.</title>
        <authorList>
            <person name="Fang Y."/>
            <person name="Liao Q."/>
        </authorList>
    </citation>
    <scope>NUCLEOTIDE SEQUENCE</scope>
    <source>
        <strain evidence="2">H3</strain>
        <tissue evidence="2">Leaf</tissue>
    </source>
</reference>
<evidence type="ECO:0000256" key="1">
    <source>
        <dbReference type="SAM" id="Phobius"/>
    </source>
</evidence>
<keyword evidence="1" id="KW-0812">Transmembrane</keyword>
<dbReference type="Proteomes" id="UP000886520">
    <property type="component" value="Chromosome 2"/>
</dbReference>
<evidence type="ECO:0000313" key="3">
    <source>
        <dbReference type="Proteomes" id="UP000886520"/>
    </source>
</evidence>
<comment type="caution">
    <text evidence="2">The sequence shown here is derived from an EMBL/GenBank/DDBJ whole genome shotgun (WGS) entry which is preliminary data.</text>
</comment>
<dbReference type="OrthoDB" id="1937511at2759"/>
<keyword evidence="3" id="KW-1185">Reference proteome</keyword>
<name>A0A9D4V9X9_ADICA</name>